<keyword evidence="4" id="KW-1185">Reference proteome</keyword>
<feature type="compositionally biased region" description="Polar residues" evidence="1">
    <location>
        <begin position="1"/>
        <end position="10"/>
    </location>
</feature>
<dbReference type="AlphaFoldDB" id="A0AA38P1Q1"/>
<gene>
    <name evidence="3" type="ORF">F5878DRAFT_346950</name>
</gene>
<proteinExistence type="predicted"/>
<evidence type="ECO:0000313" key="4">
    <source>
        <dbReference type="Proteomes" id="UP001163846"/>
    </source>
</evidence>
<reference evidence="3" key="1">
    <citation type="submission" date="2022-08" db="EMBL/GenBank/DDBJ databases">
        <authorList>
            <consortium name="DOE Joint Genome Institute"/>
            <person name="Min B."/>
            <person name="Riley R."/>
            <person name="Sierra-Patev S."/>
            <person name="Naranjo-Ortiz M."/>
            <person name="Looney B."/>
            <person name="Konkel Z."/>
            <person name="Slot J.C."/>
            <person name="Sakamoto Y."/>
            <person name="Steenwyk J.L."/>
            <person name="Rokas A."/>
            <person name="Carro J."/>
            <person name="Camarero S."/>
            <person name="Ferreira P."/>
            <person name="Molpeceres G."/>
            <person name="Ruiz-Duenas F.J."/>
            <person name="Serrano A."/>
            <person name="Henrissat B."/>
            <person name="Drula E."/>
            <person name="Hughes K.W."/>
            <person name="Mata J.L."/>
            <person name="Ishikawa N.K."/>
            <person name="Vargas-Isla R."/>
            <person name="Ushijima S."/>
            <person name="Smith C.A."/>
            <person name="Ahrendt S."/>
            <person name="Andreopoulos W."/>
            <person name="He G."/>
            <person name="Labutti K."/>
            <person name="Lipzen A."/>
            <person name="Ng V."/>
            <person name="Sandor L."/>
            <person name="Barry K."/>
            <person name="Martinez A.T."/>
            <person name="Xiao Y."/>
            <person name="Gibbons J.G."/>
            <person name="Terashima K."/>
            <person name="Hibbett D.S."/>
            <person name="Grigoriev I.V."/>
        </authorList>
    </citation>
    <scope>NUCLEOTIDE SEQUENCE</scope>
    <source>
        <strain evidence="3">TFB9207</strain>
    </source>
</reference>
<evidence type="ECO:0000256" key="1">
    <source>
        <dbReference type="SAM" id="MobiDB-lite"/>
    </source>
</evidence>
<feature type="domain" description="Hypervirulence associated protein TUDOR" evidence="2">
    <location>
        <begin position="14"/>
        <end position="68"/>
    </location>
</feature>
<sequence length="74" mass="7903">MSPRNQTETTYEPGDHVQYKAVGGGVGTTSTTTGEVEEVVTHKQPAGDTGVRVNASPDDPRYVIRNDNASRRGS</sequence>
<feature type="compositionally biased region" description="Basic and acidic residues" evidence="1">
    <location>
        <begin position="58"/>
        <end position="74"/>
    </location>
</feature>
<organism evidence="3 4">
    <name type="scientific">Lentinula raphanica</name>
    <dbReference type="NCBI Taxonomy" id="153919"/>
    <lineage>
        <taxon>Eukaryota</taxon>
        <taxon>Fungi</taxon>
        <taxon>Dikarya</taxon>
        <taxon>Basidiomycota</taxon>
        <taxon>Agaricomycotina</taxon>
        <taxon>Agaricomycetes</taxon>
        <taxon>Agaricomycetidae</taxon>
        <taxon>Agaricales</taxon>
        <taxon>Marasmiineae</taxon>
        <taxon>Omphalotaceae</taxon>
        <taxon>Lentinula</taxon>
    </lineage>
</organism>
<dbReference type="Pfam" id="PF11160">
    <property type="entry name" value="Hva1_TUDOR"/>
    <property type="match status" value="1"/>
</dbReference>
<feature type="region of interest" description="Disordered" evidence="1">
    <location>
        <begin position="1"/>
        <end position="74"/>
    </location>
</feature>
<dbReference type="EMBL" id="MU806499">
    <property type="protein sequence ID" value="KAJ3834678.1"/>
    <property type="molecule type" value="Genomic_DNA"/>
</dbReference>
<dbReference type="Proteomes" id="UP001163846">
    <property type="component" value="Unassembled WGS sequence"/>
</dbReference>
<dbReference type="InterPro" id="IPR021331">
    <property type="entry name" value="Hva1_TUDOR"/>
</dbReference>
<evidence type="ECO:0000313" key="3">
    <source>
        <dbReference type="EMBL" id="KAJ3834678.1"/>
    </source>
</evidence>
<evidence type="ECO:0000259" key="2">
    <source>
        <dbReference type="Pfam" id="PF11160"/>
    </source>
</evidence>
<accession>A0AA38P1Q1</accession>
<comment type="caution">
    <text evidence="3">The sequence shown here is derived from an EMBL/GenBank/DDBJ whole genome shotgun (WGS) entry which is preliminary data.</text>
</comment>
<name>A0AA38P1Q1_9AGAR</name>
<protein>
    <recommendedName>
        <fullName evidence="2">Hypervirulence associated protein TUDOR domain-containing protein</fullName>
    </recommendedName>
</protein>